<evidence type="ECO:0000259" key="7">
    <source>
        <dbReference type="PROSITE" id="PS50252"/>
    </source>
</evidence>
<dbReference type="PROSITE" id="PS01283">
    <property type="entry name" value="TBOX_1"/>
    <property type="match status" value="1"/>
</dbReference>
<comment type="subcellular location">
    <subcellularLocation>
        <location evidence="1 6">Nucleus</location>
    </subcellularLocation>
</comment>
<keyword evidence="4" id="KW-0804">Transcription</keyword>
<dbReference type="GO" id="GO:0001708">
    <property type="term" value="P:cell fate specification"/>
    <property type="evidence" value="ECO:0007669"/>
    <property type="project" value="TreeGrafter"/>
</dbReference>
<keyword evidence="3 6" id="KW-0238">DNA-binding</keyword>
<dbReference type="InterPro" id="IPR036960">
    <property type="entry name" value="T-box_sf"/>
</dbReference>
<keyword evidence="2" id="KW-0805">Transcription regulation</keyword>
<dbReference type="GO" id="GO:0000978">
    <property type="term" value="F:RNA polymerase II cis-regulatory region sequence-specific DNA binding"/>
    <property type="evidence" value="ECO:0007669"/>
    <property type="project" value="InterPro"/>
</dbReference>
<dbReference type="GO" id="GO:0000785">
    <property type="term" value="C:chromatin"/>
    <property type="evidence" value="ECO:0007669"/>
    <property type="project" value="TreeGrafter"/>
</dbReference>
<evidence type="ECO:0000313" key="8">
    <source>
        <dbReference type="EMBL" id="VDI69719.1"/>
    </source>
</evidence>
<dbReference type="PANTHER" id="PTHR11267">
    <property type="entry name" value="T-BOX PROTEIN-RELATED"/>
    <property type="match status" value="1"/>
</dbReference>
<dbReference type="InterPro" id="IPR008967">
    <property type="entry name" value="p53-like_TF_DNA-bd_sf"/>
</dbReference>
<dbReference type="GO" id="GO:0005634">
    <property type="term" value="C:nucleus"/>
    <property type="evidence" value="ECO:0007669"/>
    <property type="project" value="UniProtKB-SubCell"/>
</dbReference>
<dbReference type="InterPro" id="IPR001699">
    <property type="entry name" value="TF_T-box"/>
</dbReference>
<dbReference type="GO" id="GO:0000981">
    <property type="term" value="F:DNA-binding transcription factor activity, RNA polymerase II-specific"/>
    <property type="evidence" value="ECO:0007669"/>
    <property type="project" value="TreeGrafter"/>
</dbReference>
<dbReference type="InterPro" id="IPR046360">
    <property type="entry name" value="T-box_DNA-bd"/>
</dbReference>
<dbReference type="OrthoDB" id="7442607at2759"/>
<evidence type="ECO:0000256" key="4">
    <source>
        <dbReference type="ARBA" id="ARBA00023163"/>
    </source>
</evidence>
<dbReference type="AlphaFoldDB" id="A0A8B6GVR3"/>
<dbReference type="PRINTS" id="PR00937">
    <property type="entry name" value="TBOX"/>
</dbReference>
<feature type="domain" description="T-box" evidence="7">
    <location>
        <begin position="66"/>
        <end position="244"/>
    </location>
</feature>
<keyword evidence="5 6" id="KW-0539">Nucleus</keyword>
<evidence type="ECO:0000256" key="1">
    <source>
        <dbReference type="ARBA" id="ARBA00004123"/>
    </source>
</evidence>
<sequence>MFSENAKAFCIENLLGLDLRNCKQNTNSCDGVGEICPVPGQGTQCVHNSTQIVHDDTHSKNISIELCQSDLWHSFHALGTEMIITKSGRRMFPAVRCKVHGLDSKSKYRVYIDFVQLDRHKYRYVYHSSKWMVSGTGDNMFKPQKYSHPDCPMDGNLLNSQIISFERLKLTNNERSRNGQVSLLSMQRFLPRVHVERLSIENIPEEHFVTSFPQTSFMAVTAYQNQEITRLKIARNPFAKGFRESGKNRSSLEAMIECYGLQFAENEINRSCPKNESKLVEQGYPSPIFTVSSLSDELPTDVLLKNRLTTDNVGRTFSPDFGIKPTFNTFFSQEIPRVTYDFCGKSASALKKENGHSIADTDSFIHHNVRYSPYSDTSYYSHSVKPRLKVFHYDVC</sequence>
<dbReference type="SUPFAM" id="SSF49417">
    <property type="entry name" value="p53-like transcription factors"/>
    <property type="match status" value="1"/>
</dbReference>
<dbReference type="InterPro" id="IPR018186">
    <property type="entry name" value="TF_T-box_CS"/>
</dbReference>
<evidence type="ECO:0000256" key="2">
    <source>
        <dbReference type="ARBA" id="ARBA00023015"/>
    </source>
</evidence>
<dbReference type="Pfam" id="PF00907">
    <property type="entry name" value="T-box"/>
    <property type="match status" value="1"/>
</dbReference>
<evidence type="ECO:0000256" key="6">
    <source>
        <dbReference type="PROSITE-ProRule" id="PRU00201"/>
    </source>
</evidence>
<reference evidence="8" key="1">
    <citation type="submission" date="2018-11" db="EMBL/GenBank/DDBJ databases">
        <authorList>
            <person name="Alioto T."/>
            <person name="Alioto T."/>
        </authorList>
    </citation>
    <scope>NUCLEOTIDE SEQUENCE</scope>
</reference>
<evidence type="ECO:0000256" key="5">
    <source>
        <dbReference type="ARBA" id="ARBA00023242"/>
    </source>
</evidence>
<dbReference type="Gene3D" id="2.60.40.820">
    <property type="entry name" value="Transcription factor, T-box"/>
    <property type="match status" value="1"/>
</dbReference>
<proteinExistence type="predicted"/>
<evidence type="ECO:0000256" key="3">
    <source>
        <dbReference type="ARBA" id="ARBA00023125"/>
    </source>
</evidence>
<dbReference type="EMBL" id="UYJE01009064">
    <property type="protein sequence ID" value="VDI69719.1"/>
    <property type="molecule type" value="Genomic_DNA"/>
</dbReference>
<dbReference type="Proteomes" id="UP000596742">
    <property type="component" value="Unassembled WGS sequence"/>
</dbReference>
<comment type="caution">
    <text evidence="6">Lacks conserved residue(s) required for the propagation of feature annotation.</text>
</comment>
<dbReference type="PANTHER" id="PTHR11267:SF207">
    <property type="entry name" value="OVER COMPENSATING MALES, ISOFORM A"/>
    <property type="match status" value="1"/>
</dbReference>
<protein>
    <submittedName>
        <fullName evidence="8">T-box protein 22</fullName>
    </submittedName>
</protein>
<organism evidence="8 9">
    <name type="scientific">Mytilus galloprovincialis</name>
    <name type="common">Mediterranean mussel</name>
    <dbReference type="NCBI Taxonomy" id="29158"/>
    <lineage>
        <taxon>Eukaryota</taxon>
        <taxon>Metazoa</taxon>
        <taxon>Spiralia</taxon>
        <taxon>Lophotrochozoa</taxon>
        <taxon>Mollusca</taxon>
        <taxon>Bivalvia</taxon>
        <taxon>Autobranchia</taxon>
        <taxon>Pteriomorphia</taxon>
        <taxon>Mytilida</taxon>
        <taxon>Mytiloidea</taxon>
        <taxon>Mytilidae</taxon>
        <taxon>Mytilinae</taxon>
        <taxon>Mytilus</taxon>
    </lineage>
</organism>
<dbReference type="PROSITE" id="PS50252">
    <property type="entry name" value="TBOX_3"/>
    <property type="match status" value="1"/>
</dbReference>
<name>A0A8B6GVR3_MYTGA</name>
<comment type="caution">
    <text evidence="8">The sequence shown here is derived from an EMBL/GenBank/DDBJ whole genome shotgun (WGS) entry which is preliminary data.</text>
</comment>
<evidence type="ECO:0000313" key="9">
    <source>
        <dbReference type="Proteomes" id="UP000596742"/>
    </source>
</evidence>
<dbReference type="SMART" id="SM00425">
    <property type="entry name" value="TBOX"/>
    <property type="match status" value="1"/>
</dbReference>
<accession>A0A8B6GVR3</accession>
<dbReference type="GO" id="GO:0045893">
    <property type="term" value="P:positive regulation of DNA-templated transcription"/>
    <property type="evidence" value="ECO:0007669"/>
    <property type="project" value="InterPro"/>
</dbReference>
<keyword evidence="9" id="KW-1185">Reference proteome</keyword>
<gene>
    <name evidence="8" type="ORF">MGAL_10B092608</name>
</gene>